<organism evidence="1 2">
    <name type="scientific">Solanum commersonii</name>
    <name type="common">Commerson's wild potato</name>
    <name type="synonym">Commerson's nightshade</name>
    <dbReference type="NCBI Taxonomy" id="4109"/>
    <lineage>
        <taxon>Eukaryota</taxon>
        <taxon>Viridiplantae</taxon>
        <taxon>Streptophyta</taxon>
        <taxon>Embryophyta</taxon>
        <taxon>Tracheophyta</taxon>
        <taxon>Spermatophyta</taxon>
        <taxon>Magnoliopsida</taxon>
        <taxon>eudicotyledons</taxon>
        <taxon>Gunneridae</taxon>
        <taxon>Pentapetalae</taxon>
        <taxon>asterids</taxon>
        <taxon>lamiids</taxon>
        <taxon>Solanales</taxon>
        <taxon>Solanaceae</taxon>
        <taxon>Solanoideae</taxon>
        <taxon>Solaneae</taxon>
        <taxon>Solanum</taxon>
    </lineage>
</organism>
<dbReference type="Proteomes" id="UP000824120">
    <property type="component" value="Chromosome 5"/>
</dbReference>
<dbReference type="AlphaFoldDB" id="A0A9J5Z065"/>
<protein>
    <submittedName>
        <fullName evidence="1">Uncharacterized protein</fullName>
    </submittedName>
</protein>
<feature type="non-terminal residue" evidence="1">
    <location>
        <position position="131"/>
    </location>
</feature>
<sequence length="131" mass="15288">MPMLYISKGFSLTQQDQSCQAKLKEPILVKLVQKLHEIAEEVDEARRPTRSRRCYSLEELRKGKMSQDIHLQLKKGVIVEEAEDFLKNIKVPDYSVVEQLKKTLAQISLLSLLLHSEEHHNVWTKILNEEH</sequence>
<keyword evidence="2" id="KW-1185">Reference proteome</keyword>
<evidence type="ECO:0000313" key="2">
    <source>
        <dbReference type="Proteomes" id="UP000824120"/>
    </source>
</evidence>
<gene>
    <name evidence="1" type="ORF">H5410_027797</name>
</gene>
<accession>A0A9J5Z065</accession>
<evidence type="ECO:0000313" key="1">
    <source>
        <dbReference type="EMBL" id="KAG5606305.1"/>
    </source>
</evidence>
<dbReference type="PANTHER" id="PTHR32108:SF9">
    <property type="entry name" value="REVERSE TRANSCRIPTASE RNASE H-LIKE DOMAIN-CONTAINING PROTEIN"/>
    <property type="match status" value="1"/>
</dbReference>
<dbReference type="PANTHER" id="PTHR32108">
    <property type="entry name" value="DNA-DIRECTED RNA POLYMERASE SUBUNIT ALPHA"/>
    <property type="match status" value="1"/>
</dbReference>
<proteinExistence type="predicted"/>
<name>A0A9J5Z065_SOLCO</name>
<comment type="caution">
    <text evidence="1">The sequence shown here is derived from an EMBL/GenBank/DDBJ whole genome shotgun (WGS) entry which is preliminary data.</text>
</comment>
<dbReference type="EMBL" id="JACXVP010000005">
    <property type="protein sequence ID" value="KAG5606305.1"/>
    <property type="molecule type" value="Genomic_DNA"/>
</dbReference>
<reference evidence="1 2" key="1">
    <citation type="submission" date="2020-09" db="EMBL/GenBank/DDBJ databases">
        <title>De no assembly of potato wild relative species, Solanum commersonii.</title>
        <authorList>
            <person name="Cho K."/>
        </authorList>
    </citation>
    <scope>NUCLEOTIDE SEQUENCE [LARGE SCALE GENOMIC DNA]</scope>
    <source>
        <strain evidence="1">LZ3.2</strain>
        <tissue evidence="1">Leaf</tissue>
    </source>
</reference>